<name>A0AAD6N8G1_PENCN</name>
<organism evidence="2 3">
    <name type="scientific">Penicillium canescens</name>
    <dbReference type="NCBI Taxonomy" id="5083"/>
    <lineage>
        <taxon>Eukaryota</taxon>
        <taxon>Fungi</taxon>
        <taxon>Dikarya</taxon>
        <taxon>Ascomycota</taxon>
        <taxon>Pezizomycotina</taxon>
        <taxon>Eurotiomycetes</taxon>
        <taxon>Eurotiomycetidae</taxon>
        <taxon>Eurotiales</taxon>
        <taxon>Aspergillaceae</taxon>
        <taxon>Penicillium</taxon>
    </lineage>
</organism>
<accession>A0AAD6N8G1</accession>
<gene>
    <name evidence="2" type="ORF">N7460_006836</name>
</gene>
<evidence type="ECO:0000313" key="3">
    <source>
        <dbReference type="Proteomes" id="UP001219568"/>
    </source>
</evidence>
<feature type="compositionally biased region" description="Basic residues" evidence="1">
    <location>
        <begin position="181"/>
        <end position="191"/>
    </location>
</feature>
<comment type="caution">
    <text evidence="2">The sequence shown here is derived from an EMBL/GenBank/DDBJ whole genome shotgun (WGS) entry which is preliminary data.</text>
</comment>
<keyword evidence="3" id="KW-1185">Reference proteome</keyword>
<proteinExistence type="predicted"/>
<dbReference type="Proteomes" id="UP001219568">
    <property type="component" value="Unassembled WGS sequence"/>
</dbReference>
<feature type="region of interest" description="Disordered" evidence="1">
    <location>
        <begin position="176"/>
        <end position="197"/>
    </location>
</feature>
<evidence type="ECO:0000313" key="2">
    <source>
        <dbReference type="EMBL" id="KAJ6041446.1"/>
    </source>
</evidence>
<dbReference type="EMBL" id="JAQJZL010000005">
    <property type="protein sequence ID" value="KAJ6041446.1"/>
    <property type="molecule type" value="Genomic_DNA"/>
</dbReference>
<sequence length="465" mass="52123">MGAEFVECRPLLSLFWSFTTHGLSPARAAPADRAPFHLVRFNRCAYYNIFRAAGLLESPASVRASEEATAHQQLLDDLIFTYLKPNSLSTFESIATRDIPAGVLDQGGYPSRYQECLTRLSLVTGGTCPQSSQESNIRLRLVCCDSASPPGSYVHRLHFIFFCPCSVLGWATTAGAGGRGYRARQHKKRGYRDRESDSSSRSVHAVIVKGGPAPRYLVRIQCDILISVSAHALLSRSQKPLQLAHFEFSLIICCTNRAKGVASLRLYSSYHLHLRLSNFPASKPHIQDAIRHCQPTLEIFVYRERQLAPIDADVLFEDDRDVSPAPGPGVCSGSHLCLRPTAKHSQLQILHLRVRSLNRIHRDIAREITIFLHDTRKGYSRHPRSCWGSVNRNASNDNHQYGPIFDEYFYRSQFEYIDPQQGVLASFAAIADAESLISFAEWAFSPTDCWLCRSSRLGPPCQLLQ</sequence>
<dbReference type="AlphaFoldDB" id="A0AAD6N8G1"/>
<reference evidence="2" key="1">
    <citation type="journal article" date="2023" name="IMA Fungus">
        <title>Comparative genomic study of the Penicillium genus elucidates a diverse pangenome and 15 lateral gene transfer events.</title>
        <authorList>
            <person name="Petersen C."/>
            <person name="Sorensen T."/>
            <person name="Nielsen M.R."/>
            <person name="Sondergaard T.E."/>
            <person name="Sorensen J.L."/>
            <person name="Fitzpatrick D.A."/>
            <person name="Frisvad J.C."/>
            <person name="Nielsen K.L."/>
        </authorList>
    </citation>
    <scope>NUCLEOTIDE SEQUENCE</scope>
    <source>
        <strain evidence="2">IBT 15450</strain>
    </source>
</reference>
<protein>
    <submittedName>
        <fullName evidence="2">Uncharacterized protein</fullName>
    </submittedName>
</protein>
<reference evidence="2" key="2">
    <citation type="submission" date="2023-01" db="EMBL/GenBank/DDBJ databases">
        <authorList>
            <person name="Petersen C."/>
        </authorList>
    </citation>
    <scope>NUCLEOTIDE SEQUENCE</scope>
    <source>
        <strain evidence="2">IBT 15450</strain>
    </source>
</reference>
<evidence type="ECO:0000256" key="1">
    <source>
        <dbReference type="SAM" id="MobiDB-lite"/>
    </source>
</evidence>